<comment type="caution">
    <text evidence="3">The sequence shown here is derived from an EMBL/GenBank/DDBJ whole genome shotgun (WGS) entry which is preliminary data.</text>
</comment>
<dbReference type="Gene3D" id="2.120.10.80">
    <property type="entry name" value="Kelch-type beta propeller"/>
    <property type="match status" value="1"/>
</dbReference>
<feature type="region of interest" description="Disordered" evidence="2">
    <location>
        <begin position="126"/>
        <end position="156"/>
    </location>
</feature>
<evidence type="ECO:0008006" key="5">
    <source>
        <dbReference type="Google" id="ProtNLM"/>
    </source>
</evidence>
<reference evidence="3 4" key="1">
    <citation type="journal article" date="2020" name="Cell">
        <title>Large-Scale Comparative Analyses of Tick Genomes Elucidate Their Genetic Diversity and Vector Capacities.</title>
        <authorList>
            <consortium name="Tick Genome and Microbiome Consortium (TIGMIC)"/>
            <person name="Jia N."/>
            <person name="Wang J."/>
            <person name="Shi W."/>
            <person name="Du L."/>
            <person name="Sun Y."/>
            <person name="Zhan W."/>
            <person name="Jiang J.F."/>
            <person name="Wang Q."/>
            <person name="Zhang B."/>
            <person name="Ji P."/>
            <person name="Bell-Sakyi L."/>
            <person name="Cui X.M."/>
            <person name="Yuan T.T."/>
            <person name="Jiang B.G."/>
            <person name="Yang W.F."/>
            <person name="Lam T.T."/>
            <person name="Chang Q.C."/>
            <person name="Ding S.J."/>
            <person name="Wang X.J."/>
            <person name="Zhu J.G."/>
            <person name="Ruan X.D."/>
            <person name="Zhao L."/>
            <person name="Wei J.T."/>
            <person name="Ye R.Z."/>
            <person name="Que T.C."/>
            <person name="Du C.H."/>
            <person name="Zhou Y.H."/>
            <person name="Cheng J.X."/>
            <person name="Dai P.F."/>
            <person name="Guo W.B."/>
            <person name="Han X.H."/>
            <person name="Huang E.J."/>
            <person name="Li L.F."/>
            <person name="Wei W."/>
            <person name="Gao Y.C."/>
            <person name="Liu J.Z."/>
            <person name="Shao H.Z."/>
            <person name="Wang X."/>
            <person name="Wang C.C."/>
            <person name="Yang T.C."/>
            <person name="Huo Q.B."/>
            <person name="Li W."/>
            <person name="Chen H.Y."/>
            <person name="Chen S.E."/>
            <person name="Zhou L.G."/>
            <person name="Ni X.B."/>
            <person name="Tian J.H."/>
            <person name="Sheng Y."/>
            <person name="Liu T."/>
            <person name="Pan Y.S."/>
            <person name="Xia L.Y."/>
            <person name="Li J."/>
            <person name="Zhao F."/>
            <person name="Cao W.C."/>
        </authorList>
    </citation>
    <scope>NUCLEOTIDE SEQUENCE [LARGE SCALE GENOMIC DNA]</scope>
    <source>
        <strain evidence="3">HaeL-2018</strain>
    </source>
</reference>
<evidence type="ECO:0000313" key="4">
    <source>
        <dbReference type="Proteomes" id="UP000821853"/>
    </source>
</evidence>
<keyword evidence="4" id="KW-1185">Reference proteome</keyword>
<dbReference type="InterPro" id="IPR006652">
    <property type="entry name" value="Kelch_1"/>
</dbReference>
<dbReference type="AlphaFoldDB" id="A0A9J6H394"/>
<name>A0A9J6H394_HAELO</name>
<dbReference type="VEuPathDB" id="VectorBase:HLOH_058432"/>
<dbReference type="SUPFAM" id="SSF117281">
    <property type="entry name" value="Kelch motif"/>
    <property type="match status" value="1"/>
</dbReference>
<evidence type="ECO:0000256" key="2">
    <source>
        <dbReference type="SAM" id="MobiDB-lite"/>
    </source>
</evidence>
<protein>
    <recommendedName>
        <fullName evidence="5">Kelch repeat protein</fullName>
    </recommendedName>
</protein>
<dbReference type="EMBL" id="JABSTR010000011">
    <property type="protein sequence ID" value="KAH9381456.1"/>
    <property type="molecule type" value="Genomic_DNA"/>
</dbReference>
<dbReference type="PANTHER" id="PTHR45632:SF17">
    <property type="entry name" value="KELCH-LIKE PROTEIN 31"/>
    <property type="match status" value="1"/>
</dbReference>
<proteinExistence type="predicted"/>
<keyword evidence="1" id="KW-0880">Kelch repeat</keyword>
<accession>A0A9J6H394</accession>
<sequence length="205" mass="23144">MPAARCYVSVAVLQGYIDAMGGFDGEDRTSSCDRYDAKRNQCKLVASMNAVRSDACATAAAGRIYIMGDFTGREVLDRVECYDPSVDAWSYVMSMSSSPQRSESGRAPRRDLRAGWLRRCLQAGDGRENGRARRPLVRSAQHGLPEKQLRGRAPGRKHLRGLRVRRRYDGVARRAIRYPDPSVAQWPELDHCVQRRSWLRLRGNS</sequence>
<dbReference type="InterPro" id="IPR015915">
    <property type="entry name" value="Kelch-typ_b-propeller"/>
</dbReference>
<dbReference type="Proteomes" id="UP000821853">
    <property type="component" value="Chromosome 9"/>
</dbReference>
<dbReference type="Pfam" id="PF01344">
    <property type="entry name" value="Kelch_1"/>
    <property type="match status" value="2"/>
</dbReference>
<evidence type="ECO:0000313" key="3">
    <source>
        <dbReference type="EMBL" id="KAH9381456.1"/>
    </source>
</evidence>
<gene>
    <name evidence="3" type="ORF">HPB48_016969</name>
</gene>
<dbReference type="PANTHER" id="PTHR45632">
    <property type="entry name" value="LD33804P"/>
    <property type="match status" value="1"/>
</dbReference>
<evidence type="ECO:0000256" key="1">
    <source>
        <dbReference type="ARBA" id="ARBA00022441"/>
    </source>
</evidence>
<organism evidence="3 4">
    <name type="scientific">Haemaphysalis longicornis</name>
    <name type="common">Bush tick</name>
    <dbReference type="NCBI Taxonomy" id="44386"/>
    <lineage>
        <taxon>Eukaryota</taxon>
        <taxon>Metazoa</taxon>
        <taxon>Ecdysozoa</taxon>
        <taxon>Arthropoda</taxon>
        <taxon>Chelicerata</taxon>
        <taxon>Arachnida</taxon>
        <taxon>Acari</taxon>
        <taxon>Parasitiformes</taxon>
        <taxon>Ixodida</taxon>
        <taxon>Ixodoidea</taxon>
        <taxon>Ixodidae</taxon>
        <taxon>Haemaphysalinae</taxon>
        <taxon>Haemaphysalis</taxon>
    </lineage>
</organism>
<dbReference type="OrthoDB" id="191037at2759"/>
<dbReference type="SMART" id="SM00612">
    <property type="entry name" value="Kelch"/>
    <property type="match status" value="2"/>
</dbReference>